<comment type="similarity">
    <text evidence="1">Belongs to the NmrA-type oxidoreductase family. Isoflavone reductase subfamily.</text>
</comment>
<reference evidence="6" key="3">
    <citation type="journal article" date="2019" name="J. ISSAAS">
        <title>Genomics, evolutionary history and diagnostics of the Alternaria alternata species group including apple and Asian pear pathotypes.</title>
        <authorList>
            <person name="Armitage A.D."/>
            <person name="Cockerton H.M."/>
            <person name="Sreenivasaprasad S."/>
            <person name="Woodhall J."/>
            <person name="Lane C."/>
            <person name="Harrison R.J."/>
            <person name="Clarkson J.P."/>
        </authorList>
    </citation>
    <scope>NUCLEOTIDE SEQUENCE</scope>
    <source>
        <strain evidence="6">FERA 1177</strain>
    </source>
</reference>
<organism evidence="5 7">
    <name type="scientific">Alternaria alternata</name>
    <name type="common">Alternaria rot fungus</name>
    <name type="synonym">Torula alternata</name>
    <dbReference type="NCBI Taxonomy" id="5599"/>
    <lineage>
        <taxon>Eukaryota</taxon>
        <taxon>Fungi</taxon>
        <taxon>Dikarya</taxon>
        <taxon>Ascomycota</taxon>
        <taxon>Pezizomycotina</taxon>
        <taxon>Dothideomycetes</taxon>
        <taxon>Pleosporomycetidae</taxon>
        <taxon>Pleosporales</taxon>
        <taxon>Pleosporineae</taxon>
        <taxon>Pleosporaceae</taxon>
        <taxon>Alternaria</taxon>
        <taxon>Alternaria sect. Alternaria</taxon>
        <taxon>Alternaria alternata complex</taxon>
    </lineage>
</organism>
<dbReference type="RefSeq" id="XP_018384068.1">
    <property type="nucleotide sequence ID" value="XM_018526761.1"/>
</dbReference>
<evidence type="ECO:0000256" key="1">
    <source>
        <dbReference type="ARBA" id="ARBA00005725"/>
    </source>
</evidence>
<dbReference type="KEGG" id="aalt:CC77DRAFT_1032710"/>
<protein>
    <submittedName>
        <fullName evidence="5">NAD(P)-binding protein</fullName>
    </submittedName>
</protein>
<reference evidence="5 7" key="1">
    <citation type="submission" date="2016-05" db="EMBL/GenBank/DDBJ databases">
        <title>Comparative analysis of secretome profiles of manganese(II)-oxidizing ascomycete fungi.</title>
        <authorList>
            <consortium name="DOE Joint Genome Institute"/>
            <person name="Zeiner C.A."/>
            <person name="Purvine S.O."/>
            <person name="Zink E.M."/>
            <person name="Wu S."/>
            <person name="Pasa-Tolic L."/>
            <person name="Chaput D.L."/>
            <person name="Haridas S."/>
            <person name="Grigoriev I.V."/>
            <person name="Santelli C.M."/>
            <person name="Hansel C.M."/>
        </authorList>
    </citation>
    <scope>NUCLEOTIDE SEQUENCE [LARGE SCALE GENOMIC DNA]</scope>
    <source>
        <strain evidence="5 7">SRC1lrK2f</strain>
    </source>
</reference>
<dbReference type="SUPFAM" id="SSF51735">
    <property type="entry name" value="NAD(P)-binding Rossmann-fold domains"/>
    <property type="match status" value="1"/>
</dbReference>
<sequence length="313" mass="34942">MVVIAIAGGANGLGRTIAETVLRQGKHQVKILSRSANPKLAAEIGCEIIAVDYDNIESMKKILEENDVHTVISTIFLTTSAKPQNNLVMAADASKVTKRFVPSIWGVPMTREQADAANFIIGRVKFEGVEVLKKTSLEHTRFYVGFFLDYWGYPHVPTHVTPLTMAVDMQNEFAALPGTGTTPISFIHTVDIAKFVAASLNLPKWDEESYILGDRLTWNDFVKTAEEVKGIKFRVTYDSIEKLNTGTVTELETHKDIYPIMPKENAQLLMATFGKFFHDGVFDLKPEKTLNQVFPEIKVSSVRDVLQKAWGNH</sequence>
<dbReference type="InterPro" id="IPR036291">
    <property type="entry name" value="NAD(P)-bd_dom_sf"/>
</dbReference>
<dbReference type="Gene3D" id="3.40.50.720">
    <property type="entry name" value="NAD(P)-binding Rossmann-like Domain"/>
    <property type="match status" value="1"/>
</dbReference>
<dbReference type="Proteomes" id="UP000291422">
    <property type="component" value="Unassembled WGS sequence"/>
</dbReference>
<keyword evidence="3" id="KW-0560">Oxidoreductase</keyword>
<dbReference type="GeneID" id="29112355"/>
<dbReference type="VEuPathDB" id="FungiDB:CC77DRAFT_1032710"/>
<evidence type="ECO:0000313" key="5">
    <source>
        <dbReference type="EMBL" id="OAG18647.1"/>
    </source>
</evidence>
<dbReference type="InterPro" id="IPR008030">
    <property type="entry name" value="NmrA-like"/>
</dbReference>
<feature type="domain" description="NmrA-like" evidence="4">
    <location>
        <begin position="4"/>
        <end position="245"/>
    </location>
</feature>
<dbReference type="GO" id="GO:0016491">
    <property type="term" value="F:oxidoreductase activity"/>
    <property type="evidence" value="ECO:0007669"/>
    <property type="project" value="UniProtKB-KW"/>
</dbReference>
<evidence type="ECO:0000313" key="6">
    <source>
        <dbReference type="EMBL" id="RYN78571.1"/>
    </source>
</evidence>
<evidence type="ECO:0000313" key="8">
    <source>
        <dbReference type="Proteomes" id="UP000291422"/>
    </source>
</evidence>
<dbReference type="OMA" id="ASNCTRR"/>
<reference evidence="8" key="2">
    <citation type="journal article" date="2019" name="bioRxiv">
        <title>Genomics, evolutionary history and diagnostics of the Alternaria alternata species group including apple and Asian pear pathotypes.</title>
        <authorList>
            <person name="Armitage A.D."/>
            <person name="Cockerton H.M."/>
            <person name="Sreenivasaprasad S."/>
            <person name="Woodhall J.W."/>
            <person name="Lane C.R."/>
            <person name="Harrison R.J."/>
            <person name="Clarkson J.P."/>
        </authorList>
    </citation>
    <scope>NUCLEOTIDE SEQUENCE [LARGE SCALE GENOMIC DNA]</scope>
    <source>
        <strain evidence="8">FERA 1177</strain>
    </source>
</reference>
<dbReference type="EMBL" id="PDXD01000007">
    <property type="protein sequence ID" value="RYN78571.1"/>
    <property type="molecule type" value="Genomic_DNA"/>
</dbReference>
<evidence type="ECO:0000256" key="3">
    <source>
        <dbReference type="ARBA" id="ARBA00023002"/>
    </source>
</evidence>
<evidence type="ECO:0000256" key="2">
    <source>
        <dbReference type="ARBA" id="ARBA00022857"/>
    </source>
</evidence>
<proteinExistence type="inferred from homology"/>
<keyword evidence="2" id="KW-0521">NADP</keyword>
<dbReference type="EMBL" id="KV441483">
    <property type="protein sequence ID" value="OAG18647.1"/>
    <property type="molecule type" value="Genomic_DNA"/>
</dbReference>
<dbReference type="InterPro" id="IPR051609">
    <property type="entry name" value="NmrA/Isoflavone_reductase-like"/>
</dbReference>
<dbReference type="AlphaFoldDB" id="A0A177DH73"/>
<keyword evidence="7" id="KW-1185">Reference proteome</keyword>
<gene>
    <name evidence="6" type="ORF">AA0117_g4332</name>
    <name evidence="5" type="ORF">CC77DRAFT_1032710</name>
</gene>
<dbReference type="Pfam" id="PF05368">
    <property type="entry name" value="NmrA"/>
    <property type="match status" value="1"/>
</dbReference>
<name>A0A177DH73_ALTAL</name>
<accession>A0A177DH73</accession>
<dbReference type="Proteomes" id="UP000077248">
    <property type="component" value="Unassembled WGS sequence"/>
</dbReference>
<evidence type="ECO:0000259" key="4">
    <source>
        <dbReference type="Pfam" id="PF05368"/>
    </source>
</evidence>
<dbReference type="PANTHER" id="PTHR47706">
    <property type="entry name" value="NMRA-LIKE FAMILY PROTEIN"/>
    <property type="match status" value="1"/>
</dbReference>
<dbReference type="PANTHER" id="PTHR47706:SF4">
    <property type="entry name" value="NMRA-LIKE DOMAIN-CONTAINING PROTEIN"/>
    <property type="match status" value="1"/>
</dbReference>
<dbReference type="Gene3D" id="3.90.25.10">
    <property type="entry name" value="UDP-galactose 4-epimerase, domain 1"/>
    <property type="match status" value="1"/>
</dbReference>
<evidence type="ECO:0000313" key="7">
    <source>
        <dbReference type="Proteomes" id="UP000077248"/>
    </source>
</evidence>